<proteinExistence type="predicted"/>
<evidence type="ECO:0000313" key="3">
    <source>
        <dbReference type="Proteomes" id="UP001479606"/>
    </source>
</evidence>
<name>A0ABU9M1N0_9BACT</name>
<sequence length="73" mass="8015">MVGKGPRAYSIYPLHVLIDISCEFVLIKIIPPTTTANKLLITGLSVAVALAGAYLFYRFVEQPFMRLASKKSA</sequence>
<keyword evidence="1" id="KW-1133">Transmembrane helix</keyword>
<evidence type="ECO:0000256" key="1">
    <source>
        <dbReference type="SAM" id="Phobius"/>
    </source>
</evidence>
<gene>
    <name evidence="2" type="ORF">AAFH49_20785</name>
</gene>
<feature type="transmembrane region" description="Helical" evidence="1">
    <location>
        <begin position="36"/>
        <end position="57"/>
    </location>
</feature>
<reference evidence="2 3" key="1">
    <citation type="journal article" date="2018" name="Arch. Microbiol.">
        <title>Hymenobacter segetis sp. nov., isolated from soil.</title>
        <authorList>
            <person name="Ten L.N."/>
            <person name="Lim S.J."/>
            <person name="Kim B.O."/>
            <person name="Kang I.K."/>
            <person name="Jung H.Y."/>
        </authorList>
    </citation>
    <scope>NUCLEOTIDE SEQUENCE [LARGE SCALE GENOMIC DNA]</scope>
    <source>
        <strain evidence="2 3">S7-3-11</strain>
    </source>
</reference>
<keyword evidence="1" id="KW-0472">Membrane</keyword>
<dbReference type="Proteomes" id="UP001479606">
    <property type="component" value="Unassembled WGS sequence"/>
</dbReference>
<organism evidence="2 3">
    <name type="scientific">Hymenobacter segetis</name>
    <dbReference type="NCBI Taxonomy" id="2025509"/>
    <lineage>
        <taxon>Bacteria</taxon>
        <taxon>Pseudomonadati</taxon>
        <taxon>Bacteroidota</taxon>
        <taxon>Cytophagia</taxon>
        <taxon>Cytophagales</taxon>
        <taxon>Hymenobacteraceae</taxon>
        <taxon>Hymenobacter</taxon>
    </lineage>
</organism>
<dbReference type="EMBL" id="JBCEVZ010000086">
    <property type="protein sequence ID" value="MEL5996658.1"/>
    <property type="molecule type" value="Genomic_DNA"/>
</dbReference>
<comment type="caution">
    <text evidence="2">The sequence shown here is derived from an EMBL/GenBank/DDBJ whole genome shotgun (WGS) entry which is preliminary data.</text>
</comment>
<accession>A0ABU9M1N0</accession>
<evidence type="ECO:0000313" key="2">
    <source>
        <dbReference type="EMBL" id="MEL5996658.1"/>
    </source>
</evidence>
<protein>
    <submittedName>
        <fullName evidence="2">Uncharacterized protein</fullName>
    </submittedName>
</protein>
<dbReference type="RefSeq" id="WP_342301201.1">
    <property type="nucleotide sequence ID" value="NZ_JBCEVZ010000086.1"/>
</dbReference>
<keyword evidence="1" id="KW-0812">Transmembrane</keyword>
<keyword evidence="3" id="KW-1185">Reference proteome</keyword>